<protein>
    <submittedName>
        <fullName evidence="8">4'-phosphopantetheinyl transferase family protein</fullName>
    </submittedName>
</protein>
<dbReference type="InterPro" id="IPR050559">
    <property type="entry name" value="P-Pant_transferase_sf"/>
</dbReference>
<gene>
    <name evidence="8" type="ORF">ACFL27_19505</name>
</gene>
<dbReference type="SUPFAM" id="SSF56214">
    <property type="entry name" value="4'-phosphopantetheinyl transferase"/>
    <property type="match status" value="2"/>
</dbReference>
<evidence type="ECO:0000256" key="3">
    <source>
        <dbReference type="ARBA" id="ARBA00022679"/>
    </source>
</evidence>
<evidence type="ECO:0000256" key="4">
    <source>
        <dbReference type="ARBA" id="ARBA00022723"/>
    </source>
</evidence>
<proteinExistence type="inferred from homology"/>
<dbReference type="InterPro" id="IPR008278">
    <property type="entry name" value="4-PPantetheinyl_Trfase_dom"/>
</dbReference>
<dbReference type="NCBIfam" id="TIGR00556">
    <property type="entry name" value="pantethn_trn"/>
    <property type="match status" value="1"/>
</dbReference>
<dbReference type="Pfam" id="PF22624">
    <property type="entry name" value="AASDHPPT_N"/>
    <property type="match status" value="1"/>
</dbReference>
<evidence type="ECO:0000256" key="1">
    <source>
        <dbReference type="ARBA" id="ARBA00001946"/>
    </source>
</evidence>
<comment type="similarity">
    <text evidence="2">Belongs to the P-Pant transferase superfamily. Gsp/Sfp/HetI/AcpT family.</text>
</comment>
<keyword evidence="5" id="KW-0460">Magnesium</keyword>
<reference evidence="8 9" key="1">
    <citation type="submission" date="2024-09" db="EMBL/GenBank/DDBJ databases">
        <title>Laminarin stimulates single cell rates of sulfate reduction while oxygen inhibits transcriptomic activity in coastal marine sediment.</title>
        <authorList>
            <person name="Lindsay M."/>
            <person name="Orcutt B."/>
            <person name="Emerson D."/>
            <person name="Stepanauskas R."/>
            <person name="D'Angelo T."/>
        </authorList>
    </citation>
    <scope>NUCLEOTIDE SEQUENCE [LARGE SCALE GENOMIC DNA]</scope>
    <source>
        <strain evidence="8">SAG AM-311-K15</strain>
    </source>
</reference>
<evidence type="ECO:0000313" key="9">
    <source>
        <dbReference type="Proteomes" id="UP001594351"/>
    </source>
</evidence>
<comment type="cofactor">
    <cofactor evidence="1">
        <name>Mg(2+)</name>
        <dbReference type="ChEBI" id="CHEBI:18420"/>
    </cofactor>
</comment>
<sequence length="237" mass="27402">MNTVYAFQLPQTIPQHHFERLLLLVSCEKATRIRRFVNMKDRLRCLFADLLIRHVIINNLGLYNDQLIFSTNSYGKPFLKDNEGFFFNLSHSGDWVVGVTDTTPVGIDLERIKPIDLAIAERFFSPEETADLMSKPEHDLFSYFFTLWTLKESYIKKLGTGLSLPLNAFSISFRGPHIHIKEHHNHVPQTFFIQYNLAPDYKMAVCGSVERFPAEVFLLTEKALYSTFKVDFQSSQG</sequence>
<dbReference type="InterPro" id="IPR055066">
    <property type="entry name" value="AASDHPPT_N"/>
</dbReference>
<dbReference type="EMBL" id="JBHPBY010000306">
    <property type="protein sequence ID" value="MFC1852390.1"/>
    <property type="molecule type" value="Genomic_DNA"/>
</dbReference>
<name>A0ABV6Z1R8_UNCC1</name>
<evidence type="ECO:0000259" key="7">
    <source>
        <dbReference type="Pfam" id="PF22624"/>
    </source>
</evidence>
<keyword evidence="3 8" id="KW-0808">Transferase</keyword>
<evidence type="ECO:0000313" key="8">
    <source>
        <dbReference type="EMBL" id="MFC1852390.1"/>
    </source>
</evidence>
<dbReference type="Gene3D" id="3.90.470.20">
    <property type="entry name" value="4'-phosphopantetheinyl transferase domain"/>
    <property type="match status" value="2"/>
</dbReference>
<evidence type="ECO:0000256" key="5">
    <source>
        <dbReference type="ARBA" id="ARBA00022842"/>
    </source>
</evidence>
<dbReference type="InterPro" id="IPR037143">
    <property type="entry name" value="4-PPantetheinyl_Trfase_dom_sf"/>
</dbReference>
<dbReference type="PANTHER" id="PTHR12215:SF10">
    <property type="entry name" value="L-AMINOADIPATE-SEMIALDEHYDE DEHYDROGENASE-PHOSPHOPANTETHEINYL TRANSFERASE"/>
    <property type="match status" value="1"/>
</dbReference>
<dbReference type="PANTHER" id="PTHR12215">
    <property type="entry name" value="PHOSPHOPANTETHEINE TRANSFERASE"/>
    <property type="match status" value="1"/>
</dbReference>
<dbReference type="Proteomes" id="UP001594351">
    <property type="component" value="Unassembled WGS sequence"/>
</dbReference>
<evidence type="ECO:0000256" key="2">
    <source>
        <dbReference type="ARBA" id="ARBA00010990"/>
    </source>
</evidence>
<organism evidence="8 9">
    <name type="scientific">candidate division CSSED10-310 bacterium</name>
    <dbReference type="NCBI Taxonomy" id="2855610"/>
    <lineage>
        <taxon>Bacteria</taxon>
        <taxon>Bacteria division CSSED10-310</taxon>
    </lineage>
</organism>
<evidence type="ECO:0000259" key="6">
    <source>
        <dbReference type="Pfam" id="PF01648"/>
    </source>
</evidence>
<comment type="caution">
    <text evidence="8">The sequence shown here is derived from an EMBL/GenBank/DDBJ whole genome shotgun (WGS) entry which is preliminary data.</text>
</comment>
<dbReference type="Pfam" id="PF01648">
    <property type="entry name" value="ACPS"/>
    <property type="match status" value="1"/>
</dbReference>
<dbReference type="InterPro" id="IPR004568">
    <property type="entry name" value="Ppantetheine-prot_Trfase_dom"/>
</dbReference>
<keyword evidence="9" id="KW-1185">Reference proteome</keyword>
<dbReference type="GO" id="GO:0016740">
    <property type="term" value="F:transferase activity"/>
    <property type="evidence" value="ECO:0007669"/>
    <property type="project" value="UniProtKB-KW"/>
</dbReference>
<feature type="domain" description="4'-phosphopantetheinyl transferase N-terminal" evidence="7">
    <location>
        <begin position="15"/>
        <end position="101"/>
    </location>
</feature>
<keyword evidence="4" id="KW-0479">Metal-binding</keyword>
<accession>A0ABV6Z1R8</accession>
<feature type="domain" description="4'-phosphopantetheinyl transferase" evidence="6">
    <location>
        <begin position="104"/>
        <end position="206"/>
    </location>
</feature>